<reference evidence="3" key="1">
    <citation type="submission" date="2020-05" db="EMBL/GenBank/DDBJ databases">
        <authorList>
            <person name="Chiriac C."/>
            <person name="Salcher M."/>
            <person name="Ghai R."/>
            <person name="Kavagutti S V."/>
        </authorList>
    </citation>
    <scope>NUCLEOTIDE SEQUENCE</scope>
</reference>
<gene>
    <name evidence="3" type="ORF">UFOPK3662_02902</name>
</gene>
<dbReference type="Gene3D" id="1.20.144.10">
    <property type="entry name" value="Phosphatidic acid phosphatase type 2/haloperoxidase"/>
    <property type="match status" value="1"/>
</dbReference>
<dbReference type="Pfam" id="PF01569">
    <property type="entry name" value="PAP2"/>
    <property type="match status" value="1"/>
</dbReference>
<feature type="transmembrane region" description="Helical" evidence="1">
    <location>
        <begin position="96"/>
        <end position="117"/>
    </location>
</feature>
<feature type="transmembrane region" description="Helical" evidence="1">
    <location>
        <begin position="192"/>
        <end position="211"/>
    </location>
</feature>
<feature type="transmembrane region" description="Helical" evidence="1">
    <location>
        <begin position="137"/>
        <end position="154"/>
    </location>
</feature>
<keyword evidence="1" id="KW-0812">Transmembrane</keyword>
<organism evidence="3">
    <name type="scientific">freshwater metagenome</name>
    <dbReference type="NCBI Taxonomy" id="449393"/>
    <lineage>
        <taxon>unclassified sequences</taxon>
        <taxon>metagenomes</taxon>
        <taxon>ecological metagenomes</taxon>
    </lineage>
</organism>
<feature type="transmembrane region" description="Helical" evidence="1">
    <location>
        <begin position="12"/>
        <end position="32"/>
    </location>
</feature>
<evidence type="ECO:0000313" key="3">
    <source>
        <dbReference type="EMBL" id="CAB4956280.1"/>
    </source>
</evidence>
<dbReference type="EMBL" id="CAFBMW010000028">
    <property type="protein sequence ID" value="CAB4956280.1"/>
    <property type="molecule type" value="Genomic_DNA"/>
</dbReference>
<sequence length="218" mass="23331">MTDTDTRRGGVRVLASAWVLLTLGVLAVGWLLTGPLESVVDPWDDRVAVGIEERRTAALDVAAAAGSHVADTVVGIALAVVIALVAWRWQGSRRPLVYYGVLVVGALALYLVATWFITRDRPPVEILDPGLVPDHSFPSGHVVTSVVVYVALAVHLTRTVAGASRWVWPLYAVPLVVAASRLYQGAHHPTDVLTSLVVAPLWVAVVAHVVLPRRVSAQ</sequence>
<evidence type="ECO:0000259" key="2">
    <source>
        <dbReference type="SMART" id="SM00014"/>
    </source>
</evidence>
<dbReference type="AlphaFoldDB" id="A0A6J7KJM2"/>
<proteinExistence type="predicted"/>
<dbReference type="InterPro" id="IPR036938">
    <property type="entry name" value="PAP2/HPO_sf"/>
</dbReference>
<dbReference type="SUPFAM" id="SSF48317">
    <property type="entry name" value="Acid phosphatase/Vanadium-dependent haloperoxidase"/>
    <property type="match status" value="1"/>
</dbReference>
<feature type="domain" description="Phosphatidic acid phosphatase type 2/haloperoxidase" evidence="2">
    <location>
        <begin position="96"/>
        <end position="207"/>
    </location>
</feature>
<evidence type="ECO:0000256" key="1">
    <source>
        <dbReference type="SAM" id="Phobius"/>
    </source>
</evidence>
<feature type="transmembrane region" description="Helical" evidence="1">
    <location>
        <begin position="69"/>
        <end position="89"/>
    </location>
</feature>
<feature type="transmembrane region" description="Helical" evidence="1">
    <location>
        <begin position="166"/>
        <end position="186"/>
    </location>
</feature>
<protein>
    <submittedName>
        <fullName evidence="3">Unannotated protein</fullName>
    </submittedName>
</protein>
<dbReference type="InterPro" id="IPR000326">
    <property type="entry name" value="PAP2/HPO"/>
</dbReference>
<name>A0A6J7KJM2_9ZZZZ</name>
<dbReference type="SMART" id="SM00014">
    <property type="entry name" value="acidPPc"/>
    <property type="match status" value="1"/>
</dbReference>
<accession>A0A6J7KJM2</accession>
<keyword evidence="1" id="KW-1133">Transmembrane helix</keyword>
<keyword evidence="1" id="KW-0472">Membrane</keyword>